<accession>A0A3M0KMT2</accession>
<reference evidence="1 2" key="1">
    <citation type="submission" date="2018-07" db="EMBL/GenBank/DDBJ databases">
        <title>A high quality draft genome assembly of the barn swallow (H. rustica rustica).</title>
        <authorList>
            <person name="Formenti G."/>
            <person name="Chiara M."/>
            <person name="Poveda L."/>
            <person name="Francoijs K.-J."/>
            <person name="Bonisoli-Alquati A."/>
            <person name="Canova L."/>
            <person name="Gianfranceschi L."/>
            <person name="Horner D.S."/>
            <person name="Saino N."/>
        </authorList>
    </citation>
    <scope>NUCLEOTIDE SEQUENCE [LARGE SCALE GENOMIC DNA]</scope>
    <source>
        <strain evidence="1">Chelidonia</strain>
        <tissue evidence="1">Blood</tissue>
    </source>
</reference>
<dbReference type="Proteomes" id="UP000269221">
    <property type="component" value="Unassembled WGS sequence"/>
</dbReference>
<protein>
    <submittedName>
        <fullName evidence="1">Uncharacterized protein</fullName>
    </submittedName>
</protein>
<name>A0A3M0KMT2_HIRRU</name>
<evidence type="ECO:0000313" key="2">
    <source>
        <dbReference type="Proteomes" id="UP000269221"/>
    </source>
</evidence>
<proteinExistence type="predicted"/>
<dbReference type="AlphaFoldDB" id="A0A3M0KMT2"/>
<gene>
    <name evidence="1" type="ORF">DUI87_10074</name>
</gene>
<sequence>MHLVELPPWSILSHSLTGGDMPQAQERGMVHLDMVGEQDWAAGTGAACWLDREVVELEEKLKLGFILLLRQGEYYACGCDLISSLKSKLTSKLTSTALGEEPSPTGP</sequence>
<comment type="caution">
    <text evidence="1">The sequence shown here is derived from an EMBL/GenBank/DDBJ whole genome shotgun (WGS) entry which is preliminary data.</text>
</comment>
<organism evidence="1 2">
    <name type="scientific">Hirundo rustica rustica</name>
    <dbReference type="NCBI Taxonomy" id="333673"/>
    <lineage>
        <taxon>Eukaryota</taxon>
        <taxon>Metazoa</taxon>
        <taxon>Chordata</taxon>
        <taxon>Craniata</taxon>
        <taxon>Vertebrata</taxon>
        <taxon>Euteleostomi</taxon>
        <taxon>Archelosauria</taxon>
        <taxon>Archosauria</taxon>
        <taxon>Dinosauria</taxon>
        <taxon>Saurischia</taxon>
        <taxon>Theropoda</taxon>
        <taxon>Coelurosauria</taxon>
        <taxon>Aves</taxon>
        <taxon>Neognathae</taxon>
        <taxon>Neoaves</taxon>
        <taxon>Telluraves</taxon>
        <taxon>Australaves</taxon>
        <taxon>Passeriformes</taxon>
        <taxon>Sylvioidea</taxon>
        <taxon>Hirundinidae</taxon>
        <taxon>Hirundo</taxon>
    </lineage>
</organism>
<evidence type="ECO:0000313" key="1">
    <source>
        <dbReference type="EMBL" id="RMC12554.1"/>
    </source>
</evidence>
<keyword evidence="2" id="KW-1185">Reference proteome</keyword>
<dbReference type="EMBL" id="QRBI01000106">
    <property type="protein sequence ID" value="RMC12554.1"/>
    <property type="molecule type" value="Genomic_DNA"/>
</dbReference>